<keyword evidence="2" id="KW-1185">Reference proteome</keyword>
<dbReference type="EMBL" id="CP063405">
    <property type="protein sequence ID" value="QSZ29851.1"/>
    <property type="molecule type" value="Genomic_DNA"/>
</dbReference>
<gene>
    <name evidence="1" type="ORF">DSL72_004369</name>
</gene>
<evidence type="ECO:0000313" key="2">
    <source>
        <dbReference type="Proteomes" id="UP000672032"/>
    </source>
</evidence>
<sequence length="72" mass="8243">MDTEQTDNQVPQNRTTDVLFYPQNSKLVKDTNTAALHQIQRNTRFRILFLAADSSNKTTLCPKAIRIYKTSA</sequence>
<evidence type="ECO:0000313" key="1">
    <source>
        <dbReference type="EMBL" id="QSZ29851.1"/>
    </source>
</evidence>
<accession>A0A8A3P4H6</accession>
<reference evidence="1" key="1">
    <citation type="submission" date="2020-10" db="EMBL/GenBank/DDBJ databases">
        <title>Genome Sequence of Monilinia vaccinii-corymbosi Sheds Light on Mummy Berry Disease Infection of Blueberry and Mating Type.</title>
        <authorList>
            <person name="Yow A.G."/>
            <person name="Zhang Y."/>
            <person name="Bansal K."/>
            <person name="Eacker S.M."/>
            <person name="Sullivan S."/>
            <person name="Liachko I."/>
            <person name="Cubeta M.A."/>
            <person name="Rollins J.A."/>
            <person name="Ashrafi H."/>
        </authorList>
    </citation>
    <scope>NUCLEOTIDE SEQUENCE</scope>
    <source>
        <strain evidence="1">RL-1</strain>
    </source>
</reference>
<dbReference type="AlphaFoldDB" id="A0A8A3P4H6"/>
<organism evidence="1 2">
    <name type="scientific">Monilinia vaccinii-corymbosi</name>
    <dbReference type="NCBI Taxonomy" id="61207"/>
    <lineage>
        <taxon>Eukaryota</taxon>
        <taxon>Fungi</taxon>
        <taxon>Dikarya</taxon>
        <taxon>Ascomycota</taxon>
        <taxon>Pezizomycotina</taxon>
        <taxon>Leotiomycetes</taxon>
        <taxon>Helotiales</taxon>
        <taxon>Sclerotiniaceae</taxon>
        <taxon>Monilinia</taxon>
    </lineage>
</organism>
<proteinExistence type="predicted"/>
<name>A0A8A3P4H6_9HELO</name>
<protein>
    <submittedName>
        <fullName evidence="1">Uncharacterized protein</fullName>
    </submittedName>
</protein>
<dbReference type="Proteomes" id="UP000672032">
    <property type="component" value="Chromosome 1"/>
</dbReference>